<dbReference type="PANTHER" id="PTHR34819">
    <property type="entry name" value="LARGE CYSTEINE-RICH PERIPLASMIC PROTEIN OMCB"/>
    <property type="match status" value="1"/>
</dbReference>
<feature type="domain" description="DUF7507" evidence="3">
    <location>
        <begin position="483"/>
        <end position="573"/>
    </location>
</feature>
<evidence type="ECO:0000259" key="3">
    <source>
        <dbReference type="Pfam" id="PF24346"/>
    </source>
</evidence>
<feature type="domain" description="DUF7507" evidence="3">
    <location>
        <begin position="790"/>
        <end position="838"/>
    </location>
</feature>
<evidence type="ECO:0000313" key="5">
    <source>
        <dbReference type="Proteomes" id="UP000665561"/>
    </source>
</evidence>
<feature type="domain" description="DUF7507" evidence="3">
    <location>
        <begin position="385"/>
        <end position="432"/>
    </location>
</feature>
<name>A0ABW9XK53_9BACL</name>
<dbReference type="InterPro" id="IPR055354">
    <property type="entry name" value="DUF7507"/>
</dbReference>
<dbReference type="NCBIfam" id="TIGR04215">
    <property type="entry name" value="choice_anch_A"/>
    <property type="match status" value="1"/>
</dbReference>
<gene>
    <name evidence="4" type="ORF">GT019_03345</name>
</gene>
<dbReference type="InterPro" id="IPR013783">
    <property type="entry name" value="Ig-like_fold"/>
</dbReference>
<reference evidence="4 5" key="1">
    <citation type="submission" date="2020-01" db="EMBL/GenBank/DDBJ databases">
        <title>Paenibacillus soybeanensis sp. nov. isolated from the nodules of soybean (Glycine max(L.) Merr).</title>
        <authorList>
            <person name="Wang H."/>
        </authorList>
    </citation>
    <scope>NUCLEOTIDE SEQUENCE [LARGE SCALE GENOMIC DNA]</scope>
    <source>
        <strain evidence="4 5">T1</strain>
    </source>
</reference>
<evidence type="ECO:0000259" key="1">
    <source>
        <dbReference type="Pfam" id="PF01345"/>
    </source>
</evidence>
<feature type="domain" description="DUF11" evidence="1">
    <location>
        <begin position="1707"/>
        <end position="1818"/>
    </location>
</feature>
<dbReference type="InterPro" id="IPR001434">
    <property type="entry name" value="OmcB-like_DUF11"/>
</dbReference>
<organism evidence="4 5">
    <name type="scientific">Paenibacillus glycinis</name>
    <dbReference type="NCBI Taxonomy" id="2697035"/>
    <lineage>
        <taxon>Bacteria</taxon>
        <taxon>Bacillati</taxon>
        <taxon>Bacillota</taxon>
        <taxon>Bacilli</taxon>
        <taxon>Bacillales</taxon>
        <taxon>Paenibacillaceae</taxon>
        <taxon>Paenibacillus</taxon>
    </lineage>
</organism>
<evidence type="ECO:0000313" key="4">
    <source>
        <dbReference type="EMBL" id="NBD22901.1"/>
    </source>
</evidence>
<proteinExistence type="predicted"/>
<feature type="domain" description="DUF7507" evidence="3">
    <location>
        <begin position="587"/>
        <end position="634"/>
    </location>
</feature>
<dbReference type="EMBL" id="JAAAMV010000001">
    <property type="protein sequence ID" value="NBD22901.1"/>
    <property type="molecule type" value="Genomic_DNA"/>
</dbReference>
<dbReference type="Pfam" id="PF01345">
    <property type="entry name" value="DUF11"/>
    <property type="match status" value="1"/>
</dbReference>
<dbReference type="InterPro" id="IPR047589">
    <property type="entry name" value="DUF11_rpt"/>
</dbReference>
<feature type="domain" description="DUF7507" evidence="3">
    <location>
        <begin position="1301"/>
        <end position="1385"/>
    </location>
</feature>
<comment type="caution">
    <text evidence="4">The sequence shown here is derived from an EMBL/GenBank/DDBJ whole genome shotgun (WGS) entry which is preliminary data.</text>
</comment>
<keyword evidence="5" id="KW-1185">Reference proteome</keyword>
<feature type="domain" description="DUF7507" evidence="3">
    <location>
        <begin position="1402"/>
        <end position="1490"/>
    </location>
</feature>
<accession>A0ABW9XK53</accession>
<dbReference type="NCBIfam" id="TIGR01451">
    <property type="entry name" value="B_ant_repeat"/>
    <property type="match status" value="13"/>
</dbReference>
<sequence>MACANLGVANDFNVFVLGNHTQSFVDAGGRVAVGGNATYRSYGIGSALNVSTTRADLIVGGNMDIIGGTNFSGNSVISPGGTIVNYTMTNNNGVLPQPQRGTPIDFAAAGQYLTCASASWGALAPTGTVNVAFGGITLTGSSPTLNIFSINGNNVAGSGVSLASANSLNIVTPPGSTVLVNISGTGVGFGNYTIFINGGQPTPSNGSVILWNFFQATSAFNLNLSIKGSVLAPLAVWSAVGFGNIDGTMVAQSFVNTTGTLEAHTIPFIGCLPEVACTPSLTIRKTVNGGTSFSGTVGTPLTYVIQVSNTGGGILTNVQISDPLLGFNQTVPSLSSGQQVDFTINSEVQPGDPGTSYLNTAFAQSDQTPQQSSSVTITIEGFFDVSLIKTADRMSAAPGDTINYTFTVVNPGQASLQNVTLTDATLGLNLFFPTFVSGTIATFPYTVPGNAVIGSTLVNTAILDASNLPAPVSAQASVFITETPSVSLSKSADRATALPGDTIEYTVTVSNDSVITPVFNLRLTDPLLGLDQLIVQLNPQASSVFTGMYTVPQGTAAGTVITNTAVLQSSLGTQTATVQVTVSPVASITITKTPRRPAVAPGDTVIYDIVVTNTGNVPLTHVVVSDPALSFSTTIDFLGIGAQSASEAFFTVPLGTPAGTKFFNTAFVITDQTPPAEASSEIIVAPVFSVSIQKIASPTIAAPGATVIYTVTVTNTSNAPITNVVVSDPTIGLQQSIGSLPANAVVAFEIPFTVPLGSAAGSVIANIVSVFSDQTPVRTASAQVTVAAVPSLTLTKSVTPAIANPGDSVTYTLTIANAGNVVLTDVVLVDGDLGIQEFVPSLGIGAVTEFNVPFTVPAVPPGTILTNTAAAASDQTPAPVFASAALTVVGSPSITLTKTADVPGAVPGQTVVFSVGLTNSSAIALTNVVLVDEFLGIVDSFPTLLPGETKTFTLEFIVPADTPAGTVFTNVVTASSDQTPPVSAEAQVIVLAIPGIAITKSGNVTVAYPGEMVIYTVVVTNIGNSTLRNGIVTDDNPPLDALIPSLAQGGSVTFILPFTVPADAVPGSILVNRASAGSLETPTFDASAEVLVTPLPTDSASIQKLVEPQVASPGETVEYTIIVTNNTVITLYNIHVTDPIIGVDQTIASLDAGESISLLIPFVIPAGTPAGSAFTNVATATVAGFSISSSATVDILFAPSLALSKTADVSSALPGESVDYTLTITNTGNATLTNIAVNDPQLGFATVFPSLAPGASQSFVVPFIVPALPVGTIIANTATAASDQTPVPVEATAFISVGAAATIAIAKTADPVQGAPGAVIAFTIVVTNTSAVTLTNVIVSDPLFGWFEIVPTLLPGTSKTVVVNYTIPPLSPAGSTIINTATVFSDQTLPVSAEASVLVTAAPALTLRKLQDNVTVSPGDMLIYTLELTNTGNTPLTGIVLVDPLVNLNETISVIRPQSTLEITAVYRVPADAIAGSRIINIATATSDQTPPQQAITFIEIVAGYSILVTKTALSPSVQPGTSITFVTDITNTSNDTLTNLFIEDPLVRLSENVTSLPSGMTIRLTSVVPVAADATVNSLITNEVFVSSTETVVTSAQSSVTVLPGPRLGLTKDFPSLGLPGQRVPVTLTVANIGNIPLHRVRLTDPLTSISVVTAELLPEAAFTLFEFYFIPEDAVPGSVIVNRAEAVSNETEPQFASRELLVVGLLVEKSASSTTAEVKGFVEFNVRLSNPTRLTAHDVSLRDPLPAGVSLVAGSVTVNGQPVANPNFENGLRLGALKPGASVDVAFKVRIDKEQPDDTLVNQAFASFEFRTDFELRGTSASNRVALEVFESEE</sequence>
<dbReference type="InterPro" id="IPR051172">
    <property type="entry name" value="Chlamydia_OmcB"/>
</dbReference>
<dbReference type="InterPro" id="IPR026588">
    <property type="entry name" value="Choice_anch_A"/>
</dbReference>
<feature type="domain" description="DUF7507" evidence="3">
    <location>
        <begin position="278"/>
        <end position="369"/>
    </location>
</feature>
<dbReference type="PANTHER" id="PTHR34819:SF3">
    <property type="entry name" value="CELL SURFACE PROTEIN"/>
    <property type="match status" value="1"/>
</dbReference>
<dbReference type="Gene3D" id="2.60.40.10">
    <property type="entry name" value="Immunoglobulins"/>
    <property type="match status" value="1"/>
</dbReference>
<evidence type="ECO:0000259" key="2">
    <source>
        <dbReference type="Pfam" id="PF20597"/>
    </source>
</evidence>
<feature type="domain" description="Choice-of-anchor A" evidence="2">
    <location>
        <begin position="6"/>
        <end position="260"/>
    </location>
</feature>
<protein>
    <submittedName>
        <fullName evidence="4">DUF11 domain-containing protein</fullName>
    </submittedName>
</protein>
<dbReference type="Pfam" id="PF20597">
    <property type="entry name" value="pAdhesive_15"/>
    <property type="match status" value="1"/>
</dbReference>
<dbReference type="Proteomes" id="UP000665561">
    <property type="component" value="Unassembled WGS sequence"/>
</dbReference>
<dbReference type="Pfam" id="PF24346">
    <property type="entry name" value="DUF7507"/>
    <property type="match status" value="10"/>
</dbReference>
<dbReference type="RefSeq" id="WP_161741140.1">
    <property type="nucleotide sequence ID" value="NZ_JAAAMV010000001.1"/>
</dbReference>
<feature type="domain" description="DUF7507" evidence="3">
    <location>
        <begin position="994"/>
        <end position="1077"/>
    </location>
</feature>
<feature type="domain" description="DUF7507" evidence="3">
    <location>
        <begin position="891"/>
        <end position="978"/>
    </location>
</feature>
<feature type="domain" description="DUF7507" evidence="3">
    <location>
        <begin position="1198"/>
        <end position="1283"/>
    </location>
</feature>